<dbReference type="InterPro" id="IPR042216">
    <property type="entry name" value="MitoNEET_CISD"/>
</dbReference>
<dbReference type="InterPro" id="IPR052950">
    <property type="entry name" value="CISD"/>
</dbReference>
<keyword evidence="4" id="KW-0411">Iron-sulfur</keyword>
<protein>
    <submittedName>
        <fullName evidence="6">Iron sulfur domain protein-containing, CDGSH-type domain protein</fullName>
    </submittedName>
</protein>
<dbReference type="Pfam" id="PF09360">
    <property type="entry name" value="zf-CDGSH"/>
    <property type="match status" value="1"/>
</dbReference>
<dbReference type="GO" id="GO:0046872">
    <property type="term" value="F:metal ion binding"/>
    <property type="evidence" value="ECO:0007669"/>
    <property type="project" value="UniProtKB-KW"/>
</dbReference>
<proteinExistence type="predicted"/>
<keyword evidence="3" id="KW-0408">Iron</keyword>
<reference evidence="6 7" key="1">
    <citation type="submission" date="2016-05" db="EMBL/GenBank/DDBJ databases">
        <title>Single-cell genome of chain-forming Candidatus Thiomargarita nelsonii and comparison to other large sulfur-oxidizing bacteria.</title>
        <authorList>
            <person name="Winkel M."/>
            <person name="Salman V."/>
            <person name="Woyke T."/>
            <person name="Schulz-Vogt H."/>
            <person name="Richter M."/>
            <person name="Flood B."/>
            <person name="Bailey J."/>
            <person name="Amann R."/>
            <person name="Mussmann M."/>
        </authorList>
    </citation>
    <scope>NUCLEOTIDE SEQUENCE [LARGE SCALE GENOMIC DNA]</scope>
    <source>
        <strain evidence="6 7">THI036</strain>
    </source>
</reference>
<dbReference type="PATRIC" id="fig|1003181.4.peg.5408"/>
<dbReference type="AlphaFoldDB" id="A0A0A6NZ04"/>
<dbReference type="SMART" id="SM00704">
    <property type="entry name" value="ZnF_CDGSH"/>
    <property type="match status" value="2"/>
</dbReference>
<keyword evidence="1" id="KW-0001">2Fe-2S</keyword>
<sequence>MAEPVCAKKSPYVIELEAGTYYWCACGQSINQPFCDGSHKGTKFTPVQLKLTETTKVPFCGCKRTNDAPRCDGTHKTIL</sequence>
<dbReference type="EMBL" id="LUTY01002514">
    <property type="protein sequence ID" value="OAD20214.1"/>
    <property type="molecule type" value="Genomic_DNA"/>
</dbReference>
<evidence type="ECO:0000256" key="3">
    <source>
        <dbReference type="ARBA" id="ARBA00023004"/>
    </source>
</evidence>
<dbReference type="GO" id="GO:0005737">
    <property type="term" value="C:cytoplasm"/>
    <property type="evidence" value="ECO:0007669"/>
    <property type="project" value="UniProtKB-ARBA"/>
</dbReference>
<keyword evidence="7" id="KW-1185">Reference proteome</keyword>
<gene>
    <name evidence="6" type="ORF">THIOM_004101</name>
</gene>
<organism evidence="6 7">
    <name type="scientific">Candidatus Thiomargarita nelsonii</name>
    <dbReference type="NCBI Taxonomy" id="1003181"/>
    <lineage>
        <taxon>Bacteria</taxon>
        <taxon>Pseudomonadati</taxon>
        <taxon>Pseudomonadota</taxon>
        <taxon>Gammaproteobacteria</taxon>
        <taxon>Thiotrichales</taxon>
        <taxon>Thiotrichaceae</taxon>
        <taxon>Thiomargarita</taxon>
    </lineage>
</organism>
<dbReference type="PANTHER" id="PTHR46491:SF3">
    <property type="entry name" value="CDGSH IRON-SULFUR DOMAIN-CONTAINING PROTEIN 3, MITOCHONDRIAL"/>
    <property type="match status" value="1"/>
</dbReference>
<name>A0A0A6NZ04_9GAMM</name>
<comment type="caution">
    <text evidence="6">The sequence shown here is derived from an EMBL/GenBank/DDBJ whole genome shotgun (WGS) entry which is preliminary data.</text>
</comment>
<evidence type="ECO:0000313" key="6">
    <source>
        <dbReference type="EMBL" id="OAD20214.1"/>
    </source>
</evidence>
<dbReference type="Proteomes" id="UP000076962">
    <property type="component" value="Unassembled WGS sequence"/>
</dbReference>
<evidence type="ECO:0000256" key="2">
    <source>
        <dbReference type="ARBA" id="ARBA00022723"/>
    </source>
</evidence>
<evidence type="ECO:0000256" key="1">
    <source>
        <dbReference type="ARBA" id="ARBA00022714"/>
    </source>
</evidence>
<keyword evidence="2" id="KW-0479">Metal-binding</keyword>
<dbReference type="GO" id="GO:0051537">
    <property type="term" value="F:2 iron, 2 sulfur cluster binding"/>
    <property type="evidence" value="ECO:0007669"/>
    <property type="project" value="UniProtKB-KW"/>
</dbReference>
<feature type="domain" description="Iron-binding zinc finger CDGSH type" evidence="5">
    <location>
        <begin position="46"/>
        <end position="79"/>
    </location>
</feature>
<dbReference type="InterPro" id="IPR018967">
    <property type="entry name" value="FeS-contain_CDGSH-typ"/>
</dbReference>
<evidence type="ECO:0000259" key="5">
    <source>
        <dbReference type="SMART" id="SM00704"/>
    </source>
</evidence>
<dbReference type="Gene3D" id="3.40.5.90">
    <property type="entry name" value="CDGSH iron-sulfur domain, mitoNEET-type"/>
    <property type="match status" value="2"/>
</dbReference>
<evidence type="ECO:0000256" key="4">
    <source>
        <dbReference type="ARBA" id="ARBA00023014"/>
    </source>
</evidence>
<dbReference type="PANTHER" id="PTHR46491">
    <property type="entry name" value="CDGSH IRON SULFUR DOMAIN PROTEIN HOMOLOG"/>
    <property type="match status" value="1"/>
</dbReference>
<evidence type="ECO:0000313" key="7">
    <source>
        <dbReference type="Proteomes" id="UP000076962"/>
    </source>
</evidence>
<feature type="domain" description="Iron-binding zinc finger CDGSH type" evidence="5">
    <location>
        <begin position="9"/>
        <end position="45"/>
    </location>
</feature>
<accession>A0A0A6NZ04</accession>